<sequence length="400" mass="44366">MLHEGSESPERRGALRLALGIGAAYAAFGIAWILLSDAAVSAVSTEPGWLEVAQRYKGLFYVLITAVGLAVLVRSGHLRLMRADRQARSSELRVQDLFMRHPQPMWLLDSRGLAFLKVNDAAILHYGYSADEFGRMTLADIRAPEDLAHRHEPAGSSLQGSPDVGVVRHRKKSGEVIYAQVSVHPVPFDGGTAVMAMAIDITRDMLLKQAMENQEQQFRQLHQSLGEVLWLASADGGNVLYVSPAIERIYGVSSDEFLRRPGLWLACVHPDDRALATASGARLKTEGRSSAEYRIVRPDGSVRWISDRKNVIVDEQGHTRMIGGIAEDITAIKDTEETLRHQAEELARRNAELERFNQATVGREIDMIELKREINRLLQQAGQPPRHTLAFLDPPGPPQP</sequence>
<organism evidence="10 11">
    <name type="scientific">Leptothrix cholodnii (strain ATCC 51168 / LMG 8142 / SP-6)</name>
    <name type="common">Leptothrix discophora (strain SP-6)</name>
    <dbReference type="NCBI Taxonomy" id="395495"/>
    <lineage>
        <taxon>Bacteria</taxon>
        <taxon>Pseudomonadati</taxon>
        <taxon>Pseudomonadota</taxon>
        <taxon>Betaproteobacteria</taxon>
        <taxon>Burkholderiales</taxon>
        <taxon>Sphaerotilaceae</taxon>
        <taxon>Leptothrix</taxon>
    </lineage>
</organism>
<dbReference type="OrthoDB" id="5519028at2"/>
<dbReference type="InterPro" id="IPR000700">
    <property type="entry name" value="PAS-assoc_C"/>
</dbReference>
<evidence type="ECO:0000256" key="1">
    <source>
        <dbReference type="ARBA" id="ARBA00000085"/>
    </source>
</evidence>
<name>B1Y553_LEPCP</name>
<feature type="transmembrane region" description="Helical" evidence="7">
    <location>
        <begin position="55"/>
        <end position="73"/>
    </location>
</feature>
<dbReference type="InterPro" id="IPR035965">
    <property type="entry name" value="PAS-like_dom_sf"/>
</dbReference>
<gene>
    <name evidence="10" type="ordered locus">Lcho_0007</name>
</gene>
<proteinExistence type="predicted"/>
<dbReference type="PANTHER" id="PTHR43304">
    <property type="entry name" value="PHYTOCHROME-LIKE PROTEIN CPH1"/>
    <property type="match status" value="1"/>
</dbReference>
<evidence type="ECO:0000259" key="9">
    <source>
        <dbReference type="PROSITE" id="PS50113"/>
    </source>
</evidence>
<dbReference type="eggNOG" id="COG2202">
    <property type="taxonomic scope" value="Bacteria"/>
</dbReference>
<feature type="domain" description="PAS" evidence="8">
    <location>
        <begin position="214"/>
        <end position="273"/>
    </location>
</feature>
<keyword evidence="7" id="KW-0812">Transmembrane</keyword>
<dbReference type="PROSITE" id="PS50112">
    <property type="entry name" value="PAS"/>
    <property type="match status" value="2"/>
</dbReference>
<reference evidence="10 11" key="1">
    <citation type="submission" date="2008-03" db="EMBL/GenBank/DDBJ databases">
        <title>Complete sequence of Leptothrix cholodnii SP-6.</title>
        <authorList>
            <consortium name="US DOE Joint Genome Institute"/>
            <person name="Copeland A."/>
            <person name="Lucas S."/>
            <person name="Lapidus A."/>
            <person name="Glavina del Rio T."/>
            <person name="Dalin E."/>
            <person name="Tice H."/>
            <person name="Bruce D."/>
            <person name="Goodwin L."/>
            <person name="Pitluck S."/>
            <person name="Chertkov O."/>
            <person name="Brettin T."/>
            <person name="Detter J.C."/>
            <person name="Han C."/>
            <person name="Kuske C.R."/>
            <person name="Schmutz J."/>
            <person name="Larimer F."/>
            <person name="Land M."/>
            <person name="Hauser L."/>
            <person name="Kyrpides N."/>
            <person name="Lykidis A."/>
            <person name="Emerson D."/>
            <person name="Richardson P."/>
        </authorList>
    </citation>
    <scope>NUCLEOTIDE SEQUENCE [LARGE SCALE GENOMIC DNA]</scope>
    <source>
        <strain evidence="11">ATCC 51168 / LMG 8142 / SP-6</strain>
    </source>
</reference>
<evidence type="ECO:0000256" key="5">
    <source>
        <dbReference type="ARBA" id="ARBA00022777"/>
    </source>
</evidence>
<dbReference type="InterPro" id="IPR001610">
    <property type="entry name" value="PAC"/>
</dbReference>
<keyword evidence="7" id="KW-1133">Transmembrane helix</keyword>
<dbReference type="STRING" id="395495.Lcho_0007"/>
<keyword evidence="7" id="KW-0472">Membrane</keyword>
<dbReference type="EMBL" id="CP001013">
    <property type="protein sequence ID" value="ACB32283.1"/>
    <property type="molecule type" value="Genomic_DNA"/>
</dbReference>
<dbReference type="SMART" id="SM00091">
    <property type="entry name" value="PAS"/>
    <property type="match status" value="2"/>
</dbReference>
<dbReference type="RefSeq" id="WP_012345045.1">
    <property type="nucleotide sequence ID" value="NC_010524.1"/>
</dbReference>
<dbReference type="SMART" id="SM00086">
    <property type="entry name" value="PAC"/>
    <property type="match status" value="2"/>
</dbReference>
<dbReference type="Pfam" id="PF08447">
    <property type="entry name" value="PAS_3"/>
    <property type="match status" value="1"/>
</dbReference>
<comment type="catalytic activity">
    <reaction evidence="1">
        <text>ATP + protein L-histidine = ADP + protein N-phospho-L-histidine.</text>
        <dbReference type="EC" id="2.7.13.3"/>
    </reaction>
</comment>
<dbReference type="HOGENOM" id="CLU_688485_0_0_4"/>
<dbReference type="KEGG" id="lch:Lcho_0007"/>
<keyword evidence="3" id="KW-0597">Phosphoprotein</keyword>
<feature type="domain" description="PAC" evidence="9">
    <location>
        <begin position="289"/>
        <end position="341"/>
    </location>
</feature>
<dbReference type="PANTHER" id="PTHR43304:SF1">
    <property type="entry name" value="PAC DOMAIN-CONTAINING PROTEIN"/>
    <property type="match status" value="1"/>
</dbReference>
<keyword evidence="11" id="KW-1185">Reference proteome</keyword>
<dbReference type="Pfam" id="PF13426">
    <property type="entry name" value="PAS_9"/>
    <property type="match status" value="1"/>
</dbReference>
<evidence type="ECO:0000313" key="10">
    <source>
        <dbReference type="EMBL" id="ACB32283.1"/>
    </source>
</evidence>
<dbReference type="InterPro" id="IPR052162">
    <property type="entry name" value="Sensor_kinase/Photoreceptor"/>
</dbReference>
<feature type="domain" description="PAS" evidence="8">
    <location>
        <begin position="90"/>
        <end position="161"/>
    </location>
</feature>
<dbReference type="CDD" id="cd00130">
    <property type="entry name" value="PAS"/>
    <property type="match status" value="2"/>
</dbReference>
<dbReference type="Proteomes" id="UP000001693">
    <property type="component" value="Chromosome"/>
</dbReference>
<dbReference type="SUPFAM" id="SSF55785">
    <property type="entry name" value="PYP-like sensor domain (PAS domain)"/>
    <property type="match status" value="2"/>
</dbReference>
<evidence type="ECO:0000259" key="8">
    <source>
        <dbReference type="PROSITE" id="PS50112"/>
    </source>
</evidence>
<evidence type="ECO:0000256" key="2">
    <source>
        <dbReference type="ARBA" id="ARBA00012438"/>
    </source>
</evidence>
<evidence type="ECO:0000256" key="6">
    <source>
        <dbReference type="SAM" id="MobiDB-lite"/>
    </source>
</evidence>
<dbReference type="InterPro" id="IPR000014">
    <property type="entry name" value="PAS"/>
</dbReference>
<evidence type="ECO:0000313" key="11">
    <source>
        <dbReference type="Proteomes" id="UP000001693"/>
    </source>
</evidence>
<evidence type="ECO:0000256" key="4">
    <source>
        <dbReference type="ARBA" id="ARBA00022679"/>
    </source>
</evidence>
<dbReference type="Gene3D" id="3.30.450.20">
    <property type="entry name" value="PAS domain"/>
    <property type="match status" value="2"/>
</dbReference>
<dbReference type="InterPro" id="IPR013655">
    <property type="entry name" value="PAS_fold_3"/>
</dbReference>
<evidence type="ECO:0000256" key="7">
    <source>
        <dbReference type="SAM" id="Phobius"/>
    </source>
</evidence>
<dbReference type="EC" id="2.7.13.3" evidence="2"/>
<keyword evidence="4" id="KW-0808">Transferase</keyword>
<feature type="transmembrane region" description="Helical" evidence="7">
    <location>
        <begin position="14"/>
        <end position="35"/>
    </location>
</feature>
<evidence type="ECO:0000256" key="3">
    <source>
        <dbReference type="ARBA" id="ARBA00022553"/>
    </source>
</evidence>
<dbReference type="NCBIfam" id="TIGR00229">
    <property type="entry name" value="sensory_box"/>
    <property type="match status" value="2"/>
</dbReference>
<accession>B1Y553</accession>
<dbReference type="GO" id="GO:0004673">
    <property type="term" value="F:protein histidine kinase activity"/>
    <property type="evidence" value="ECO:0007669"/>
    <property type="project" value="UniProtKB-EC"/>
</dbReference>
<keyword evidence="5" id="KW-0418">Kinase</keyword>
<feature type="region of interest" description="Disordered" evidence="6">
    <location>
        <begin position="381"/>
        <end position="400"/>
    </location>
</feature>
<dbReference type="PROSITE" id="PS50113">
    <property type="entry name" value="PAC"/>
    <property type="match status" value="1"/>
</dbReference>
<protein>
    <recommendedName>
        <fullName evidence="2">histidine kinase</fullName>
        <ecNumber evidence="2">2.7.13.3</ecNumber>
    </recommendedName>
</protein>
<dbReference type="AlphaFoldDB" id="B1Y553"/>